<evidence type="ECO:0000256" key="3">
    <source>
        <dbReference type="ARBA" id="ARBA00022692"/>
    </source>
</evidence>
<organism evidence="8 9">
    <name type="scientific">Glarea lozoyensis (strain ATCC 74030 / MF5533)</name>
    <dbReference type="NCBI Taxonomy" id="1104152"/>
    <lineage>
        <taxon>Eukaryota</taxon>
        <taxon>Fungi</taxon>
        <taxon>Dikarya</taxon>
        <taxon>Ascomycota</taxon>
        <taxon>Pezizomycotina</taxon>
        <taxon>Leotiomycetes</taxon>
        <taxon>Helotiales</taxon>
        <taxon>Helotiaceae</taxon>
        <taxon>Glarea</taxon>
    </lineage>
</organism>
<keyword evidence="4" id="KW-1133">Transmembrane helix</keyword>
<name>H0EH99_GLAL7</name>
<evidence type="ECO:0000256" key="4">
    <source>
        <dbReference type="ARBA" id="ARBA00022989"/>
    </source>
</evidence>
<dbReference type="FunFam" id="3.30.70.1350:FF:000012">
    <property type="entry name" value="Cation diffusion facilitator 10"/>
    <property type="match status" value="1"/>
</dbReference>
<comment type="subcellular location">
    <subcellularLocation>
        <location evidence="1">Membrane</location>
        <topology evidence="1">Multi-pass membrane protein</topology>
    </subcellularLocation>
</comment>
<reference evidence="8 9" key="1">
    <citation type="journal article" date="2012" name="Eukaryot. Cell">
        <title>Genome sequence of the fungus Glarea lozoyensis: the first genome sequence of a species from the Helotiaceae family.</title>
        <authorList>
            <person name="Youssar L."/>
            <person name="Gruening B.A."/>
            <person name="Erxleben A."/>
            <person name="Guenther S."/>
            <person name="Huettel W."/>
        </authorList>
    </citation>
    <scope>NUCLEOTIDE SEQUENCE [LARGE SCALE GENOMIC DNA]</scope>
    <source>
        <strain evidence="9">ATCC 74030 / MF5533</strain>
    </source>
</reference>
<keyword evidence="2" id="KW-0813">Transport</keyword>
<dbReference type="SUPFAM" id="SSF160240">
    <property type="entry name" value="Cation efflux protein cytoplasmic domain-like"/>
    <property type="match status" value="1"/>
</dbReference>
<dbReference type="Gene3D" id="3.30.70.1350">
    <property type="entry name" value="Cation efflux protein, cytoplasmic domain"/>
    <property type="match status" value="1"/>
</dbReference>
<dbReference type="Proteomes" id="UP000005446">
    <property type="component" value="Unassembled WGS sequence"/>
</dbReference>
<dbReference type="InterPro" id="IPR050291">
    <property type="entry name" value="CDF_Transporter"/>
</dbReference>
<dbReference type="Gene3D" id="1.20.1510.10">
    <property type="entry name" value="Cation efflux protein transmembrane domain"/>
    <property type="match status" value="1"/>
</dbReference>
<dbReference type="SUPFAM" id="SSF161111">
    <property type="entry name" value="Cation efflux protein transmembrane domain-like"/>
    <property type="match status" value="1"/>
</dbReference>
<evidence type="ECO:0000256" key="5">
    <source>
        <dbReference type="ARBA" id="ARBA00023136"/>
    </source>
</evidence>
<sequence length="483" mass="53514">MQFSLSSNGLGSILLLASIFSSSVSASPIEARQAVTSCTEYSMIANYSTIGTNSSYRSAFMQASPQGADPTTAILDGATKKLPTVKFDKSLNDNCGNLTTLAVQQAEVNFTMGIVGGFTIKSAKKGAAARMGKKFTMAGKRGTLRQRKGSRDPAALRKDIEEGAKPKGDHMYRFRDQQNLDPDDKRRVEFRKKLLESVESAKFLEDYRKSDEQLKDIKSKTTRKFYADQNDRLDDWLEVNAIVKALSDDILESFDPRDDNGDGIAEGGGALQDTHGEIECFLPEDEQEKRRKAARNAKWAIYINLFAFAHSVLGGLSTRSVVYWIKTTQVQALAQDCQTDVVFNSLSLIFPAVGHAMNIWWLDPLGAGLLSLFIIGDWAKTCFSNVFRLTGAVVDDRLFSKLTFLAFRFSPLVQGYKSIQAYHQGDGVWVEVDILLDEKTTLEVAHDIAETLQYCCEGLPEVDRAFITCDYTTWGPTGHASQN</sequence>
<dbReference type="InterPro" id="IPR036837">
    <property type="entry name" value="Cation_efflux_CTD_sf"/>
</dbReference>
<dbReference type="InParanoid" id="H0EH99"/>
<dbReference type="PANTHER" id="PTHR43840">
    <property type="entry name" value="MITOCHONDRIAL METAL TRANSPORTER 1-RELATED"/>
    <property type="match status" value="1"/>
</dbReference>
<feature type="region of interest" description="Disordered" evidence="6">
    <location>
        <begin position="141"/>
        <end position="176"/>
    </location>
</feature>
<proteinExistence type="predicted"/>
<keyword evidence="9" id="KW-1185">Reference proteome</keyword>
<dbReference type="GO" id="GO:0008324">
    <property type="term" value="F:monoatomic cation transmembrane transporter activity"/>
    <property type="evidence" value="ECO:0007669"/>
    <property type="project" value="TreeGrafter"/>
</dbReference>
<evidence type="ECO:0000256" key="7">
    <source>
        <dbReference type="SAM" id="SignalP"/>
    </source>
</evidence>
<keyword evidence="5" id="KW-0472">Membrane</keyword>
<accession>H0EH99</accession>
<evidence type="ECO:0000256" key="2">
    <source>
        <dbReference type="ARBA" id="ARBA00022448"/>
    </source>
</evidence>
<dbReference type="PANTHER" id="PTHR43840:SF11">
    <property type="entry name" value="CATION DIFFUSION FACILITATOR 10"/>
    <property type="match status" value="1"/>
</dbReference>
<dbReference type="OrthoDB" id="78296at2759"/>
<evidence type="ECO:0000313" key="8">
    <source>
        <dbReference type="EMBL" id="EHL02097.1"/>
    </source>
</evidence>
<feature type="signal peptide" evidence="7">
    <location>
        <begin position="1"/>
        <end position="26"/>
    </location>
</feature>
<protein>
    <submittedName>
        <fullName evidence="8">Putative Metal tolerance protein 3</fullName>
    </submittedName>
</protein>
<keyword evidence="3" id="KW-0812">Transmembrane</keyword>
<gene>
    <name evidence="8" type="ORF">M7I_1876</name>
</gene>
<evidence type="ECO:0000313" key="9">
    <source>
        <dbReference type="Proteomes" id="UP000005446"/>
    </source>
</evidence>
<dbReference type="HOGENOM" id="CLU_565054_0_0_1"/>
<dbReference type="AlphaFoldDB" id="H0EH99"/>
<dbReference type="InterPro" id="IPR027469">
    <property type="entry name" value="Cation_efflux_TMD_sf"/>
</dbReference>
<feature type="chain" id="PRO_5003532445" evidence="7">
    <location>
        <begin position="27"/>
        <end position="483"/>
    </location>
</feature>
<comment type="caution">
    <text evidence="8">The sequence shown here is derived from an EMBL/GenBank/DDBJ whole genome shotgun (WGS) entry which is preliminary data.</text>
</comment>
<dbReference type="EMBL" id="AGUE01000039">
    <property type="protein sequence ID" value="EHL02097.1"/>
    <property type="molecule type" value="Genomic_DNA"/>
</dbReference>
<keyword evidence="7" id="KW-0732">Signal</keyword>
<feature type="compositionally biased region" description="Basic and acidic residues" evidence="6">
    <location>
        <begin position="149"/>
        <end position="176"/>
    </location>
</feature>
<dbReference type="GO" id="GO:0016020">
    <property type="term" value="C:membrane"/>
    <property type="evidence" value="ECO:0007669"/>
    <property type="project" value="UniProtKB-SubCell"/>
</dbReference>
<evidence type="ECO:0000256" key="6">
    <source>
        <dbReference type="SAM" id="MobiDB-lite"/>
    </source>
</evidence>
<evidence type="ECO:0000256" key="1">
    <source>
        <dbReference type="ARBA" id="ARBA00004141"/>
    </source>
</evidence>